<dbReference type="SFLD" id="SFLDG01141">
    <property type="entry name" value="C2.B.1:_Sucrose_Phosphatase_Li"/>
    <property type="match status" value="1"/>
</dbReference>
<dbReference type="InterPro" id="IPR013783">
    <property type="entry name" value="Ig-like_fold"/>
</dbReference>
<keyword evidence="5" id="KW-0378">Hydrolase</keyword>
<dbReference type="Gene3D" id="2.60.40.10">
    <property type="entry name" value="Immunoglobulins"/>
    <property type="match status" value="1"/>
</dbReference>
<evidence type="ECO:0000313" key="8">
    <source>
        <dbReference type="EMBL" id="KAJ8907294.1"/>
    </source>
</evidence>
<dbReference type="SUPFAM" id="SSF56784">
    <property type="entry name" value="HAD-like"/>
    <property type="match status" value="1"/>
</dbReference>
<reference evidence="8 9" key="1">
    <citation type="journal article" date="2023" name="Nat. Commun.">
        <title>Origin of minicircular mitochondrial genomes in red algae.</title>
        <authorList>
            <person name="Lee Y."/>
            <person name="Cho C.H."/>
            <person name="Lee Y.M."/>
            <person name="Park S.I."/>
            <person name="Yang J.H."/>
            <person name="West J.A."/>
            <person name="Bhattacharya D."/>
            <person name="Yoon H.S."/>
        </authorList>
    </citation>
    <scope>NUCLEOTIDE SEQUENCE [LARGE SCALE GENOMIC DNA]</scope>
    <source>
        <strain evidence="8 9">CCMP1338</strain>
        <tissue evidence="8">Whole cell</tissue>
    </source>
</reference>
<dbReference type="PANTHER" id="PTHR46521:SF4">
    <property type="entry name" value="SUCROSE-PHOSPHATASE 2-RELATED"/>
    <property type="match status" value="1"/>
</dbReference>
<proteinExistence type="inferred from homology"/>
<evidence type="ECO:0000259" key="7">
    <source>
        <dbReference type="SMART" id="SM01066"/>
    </source>
</evidence>
<evidence type="ECO:0000256" key="2">
    <source>
        <dbReference type="ARBA" id="ARBA00005070"/>
    </source>
</evidence>
<name>A0AAV8UXG8_9RHOD</name>
<dbReference type="GO" id="GO:0050307">
    <property type="term" value="F:sucrose-phosphate phosphatase activity"/>
    <property type="evidence" value="ECO:0007669"/>
    <property type="project" value="UniProtKB-EC"/>
</dbReference>
<dbReference type="InterPro" id="IPR036278">
    <property type="entry name" value="Sialidase_sf"/>
</dbReference>
<accession>A0AAV8UXG8</accession>
<dbReference type="NCBIfam" id="TIGR01482">
    <property type="entry name" value="SPP-subfamily"/>
    <property type="match status" value="1"/>
</dbReference>
<evidence type="ECO:0000256" key="6">
    <source>
        <dbReference type="ARBA" id="ARBA00048036"/>
    </source>
</evidence>
<dbReference type="Gene3D" id="3.90.1070.10">
    <property type="match status" value="1"/>
</dbReference>
<dbReference type="GO" id="GO:2001070">
    <property type="term" value="F:starch binding"/>
    <property type="evidence" value="ECO:0007669"/>
    <property type="project" value="InterPro"/>
</dbReference>
<sequence length="373" mass="41478">MLDPMGVNVSQMEDKGIAILYRSGWDGCYLHYTDDDGQTWTDLPGVPFEKCDEGEGWYRVFLESKERISFAVNDGGGNWDNPRKQKNYEITSTGSYVLKGGRVSTLTTDGINRVLVVSDLDGTMIGDDHGTKDFSEIWYRELSLREGQLVYNTGRSLSSYVQVQKEKGLPQPTALITAVGSEIYWISNSNEVVLDEEWAQSLRNNGWNRETVVSACDDVVASDKAHYRPADEQLEFKIVLGVKKSDLDEVQSSISSRIEADGCKAKLVVSGSGEWRFLDILSPTAGKLSAMQRVREKLGFGPEQTVACGDSGNDIAMMEGSERAIIVGNAQEELMDWYRSNKDGNEDRIYVSDKRCAHAIVQGLRSMGFVVDN</sequence>
<comment type="pathway">
    <text evidence="2">Glycan biosynthesis; sucrose biosynthesis; sucrose from D-fructose 6-phosphate and UDP-alpha-D-glucose: step 2/2.</text>
</comment>
<evidence type="ECO:0000256" key="1">
    <source>
        <dbReference type="ARBA" id="ARBA00001946"/>
    </source>
</evidence>
<dbReference type="Gene3D" id="3.40.50.1000">
    <property type="entry name" value="HAD superfamily/HAD-like"/>
    <property type="match status" value="1"/>
</dbReference>
<dbReference type="Pfam" id="PF05116">
    <property type="entry name" value="S6PP"/>
    <property type="match status" value="1"/>
</dbReference>
<evidence type="ECO:0000313" key="9">
    <source>
        <dbReference type="Proteomes" id="UP001157974"/>
    </source>
</evidence>
<dbReference type="InterPro" id="IPR012847">
    <property type="entry name" value="Sucrose_phosphatase_pln/cyn"/>
</dbReference>
<dbReference type="GO" id="GO:0005986">
    <property type="term" value="P:sucrose biosynthetic process"/>
    <property type="evidence" value="ECO:0007669"/>
    <property type="project" value="InterPro"/>
</dbReference>
<protein>
    <recommendedName>
        <fullName evidence="4">sucrose-phosphate phosphatase</fullName>
        <ecNumber evidence="4">3.1.3.24</ecNumber>
    </recommendedName>
</protein>
<dbReference type="EC" id="3.1.3.24" evidence="4"/>
<keyword evidence="9" id="KW-1185">Reference proteome</keyword>
<dbReference type="SUPFAM" id="SSF50939">
    <property type="entry name" value="Sialidases"/>
    <property type="match status" value="1"/>
</dbReference>
<comment type="similarity">
    <text evidence="3">Belongs to the sucrose phosphatase family.</text>
</comment>
<feature type="domain" description="Carbohydrate binding module family 25" evidence="7">
    <location>
        <begin position="14"/>
        <end position="93"/>
    </location>
</feature>
<dbReference type="SFLD" id="SFLDS00003">
    <property type="entry name" value="Haloacid_Dehalogenase"/>
    <property type="match status" value="1"/>
</dbReference>
<comment type="caution">
    <text evidence="8">The sequence shown here is derived from an EMBL/GenBank/DDBJ whole genome shotgun (WGS) entry which is preliminary data.</text>
</comment>
<dbReference type="InterPro" id="IPR005085">
    <property type="entry name" value="CBM25"/>
</dbReference>
<comment type="cofactor">
    <cofactor evidence="1">
        <name>Mg(2+)</name>
        <dbReference type="ChEBI" id="CHEBI:18420"/>
    </cofactor>
</comment>
<evidence type="ECO:0000256" key="3">
    <source>
        <dbReference type="ARBA" id="ARBA00007211"/>
    </source>
</evidence>
<dbReference type="GO" id="GO:0000287">
    <property type="term" value="F:magnesium ion binding"/>
    <property type="evidence" value="ECO:0007669"/>
    <property type="project" value="InterPro"/>
</dbReference>
<dbReference type="AlphaFoldDB" id="A0AAV8UXG8"/>
<comment type="catalytic activity">
    <reaction evidence="6">
        <text>sucrose 6(F)-phosphate + H2O = sucrose + phosphate</text>
        <dbReference type="Rhea" id="RHEA:19289"/>
        <dbReference type="ChEBI" id="CHEBI:15377"/>
        <dbReference type="ChEBI" id="CHEBI:17992"/>
        <dbReference type="ChEBI" id="CHEBI:43474"/>
        <dbReference type="ChEBI" id="CHEBI:57723"/>
        <dbReference type="EC" id="3.1.3.24"/>
    </reaction>
</comment>
<evidence type="ECO:0000256" key="5">
    <source>
        <dbReference type="ARBA" id="ARBA00022801"/>
    </source>
</evidence>
<dbReference type="NCBIfam" id="TIGR01485">
    <property type="entry name" value="SPP_plant-cyano"/>
    <property type="match status" value="1"/>
</dbReference>
<dbReference type="InterPro" id="IPR006379">
    <property type="entry name" value="HAD-SF_hydro_IIB"/>
</dbReference>
<evidence type="ECO:0000256" key="4">
    <source>
        <dbReference type="ARBA" id="ARBA00013112"/>
    </source>
</evidence>
<organism evidence="8 9">
    <name type="scientific">Rhodosorus marinus</name>
    <dbReference type="NCBI Taxonomy" id="101924"/>
    <lineage>
        <taxon>Eukaryota</taxon>
        <taxon>Rhodophyta</taxon>
        <taxon>Stylonematophyceae</taxon>
        <taxon>Stylonematales</taxon>
        <taxon>Stylonemataceae</taxon>
        <taxon>Rhodosorus</taxon>
    </lineage>
</organism>
<gene>
    <name evidence="8" type="ORF">NDN08_007409</name>
</gene>
<dbReference type="Proteomes" id="UP001157974">
    <property type="component" value="Unassembled WGS sequence"/>
</dbReference>
<dbReference type="InterPro" id="IPR051518">
    <property type="entry name" value="Sucrose_Phosphatase"/>
</dbReference>
<dbReference type="InterPro" id="IPR006380">
    <property type="entry name" value="SPP-like_dom"/>
</dbReference>
<dbReference type="NCBIfam" id="TIGR01484">
    <property type="entry name" value="HAD-SF-IIB"/>
    <property type="match status" value="1"/>
</dbReference>
<dbReference type="EMBL" id="JAMWBK010000002">
    <property type="protein sequence ID" value="KAJ8907294.1"/>
    <property type="molecule type" value="Genomic_DNA"/>
</dbReference>
<dbReference type="PANTHER" id="PTHR46521">
    <property type="entry name" value="SUCROSE-PHOSPHATASE 2-RELATED"/>
    <property type="match status" value="1"/>
</dbReference>
<dbReference type="SMART" id="SM01066">
    <property type="entry name" value="CBM_25"/>
    <property type="match status" value="1"/>
</dbReference>
<dbReference type="InterPro" id="IPR036412">
    <property type="entry name" value="HAD-like_sf"/>
</dbReference>
<dbReference type="SFLD" id="SFLDG01140">
    <property type="entry name" value="C2.B:_Phosphomannomutase_and_P"/>
    <property type="match status" value="1"/>
</dbReference>
<dbReference type="InterPro" id="IPR023214">
    <property type="entry name" value="HAD_sf"/>
</dbReference>